<gene>
    <name evidence="1" type="ORF">FLL46_13865</name>
</gene>
<evidence type="ECO:0000313" key="1">
    <source>
        <dbReference type="EMBL" id="TQV86899.1"/>
    </source>
</evidence>
<protein>
    <submittedName>
        <fullName evidence="1">DUF3019 domain-containing protein</fullName>
    </submittedName>
</protein>
<dbReference type="Proteomes" id="UP000315439">
    <property type="component" value="Unassembled WGS sequence"/>
</dbReference>
<dbReference type="InterPro" id="IPR021559">
    <property type="entry name" value="DUF3019"/>
</dbReference>
<name>A0A545UBQ6_9GAMM</name>
<evidence type="ECO:0000313" key="2">
    <source>
        <dbReference type="Proteomes" id="UP000315439"/>
    </source>
</evidence>
<organism evidence="1 2">
    <name type="scientific">Aliikangiella coralliicola</name>
    <dbReference type="NCBI Taxonomy" id="2592383"/>
    <lineage>
        <taxon>Bacteria</taxon>
        <taxon>Pseudomonadati</taxon>
        <taxon>Pseudomonadota</taxon>
        <taxon>Gammaproteobacteria</taxon>
        <taxon>Oceanospirillales</taxon>
        <taxon>Pleioneaceae</taxon>
        <taxon>Aliikangiella</taxon>
    </lineage>
</organism>
<reference evidence="1 2" key="1">
    <citation type="submission" date="2019-07" db="EMBL/GenBank/DDBJ databases">
        <title>Draft genome for Aliikangiella sp. M105.</title>
        <authorList>
            <person name="Wang G."/>
        </authorList>
    </citation>
    <scope>NUCLEOTIDE SEQUENCE [LARGE SCALE GENOMIC DNA]</scope>
    <source>
        <strain evidence="1 2">M105</strain>
    </source>
</reference>
<accession>A0A545UBQ6</accession>
<dbReference type="Pfam" id="PF11456">
    <property type="entry name" value="DUF3019"/>
    <property type="match status" value="1"/>
</dbReference>
<keyword evidence="2" id="KW-1185">Reference proteome</keyword>
<comment type="caution">
    <text evidence="1">The sequence shown here is derived from an EMBL/GenBank/DDBJ whole genome shotgun (WGS) entry which is preliminary data.</text>
</comment>
<dbReference type="AlphaFoldDB" id="A0A545UBQ6"/>
<sequence length="124" mass="14746">MTCLTVLPLKAIAERQINELGLFLSPNLCLLSQKESQCEIKLHVRWQTQSPGHYCIKVSDENQVLQCWKNTKNAQTEVELKLKNNLSVSLIEQESEQKIYQQTVRLQRQVVKYRRKRRNPWQFY</sequence>
<dbReference type="EMBL" id="VIKS01000009">
    <property type="protein sequence ID" value="TQV86899.1"/>
    <property type="molecule type" value="Genomic_DNA"/>
</dbReference>
<dbReference type="RefSeq" id="WP_142894357.1">
    <property type="nucleotide sequence ID" value="NZ_ML660165.1"/>
</dbReference>
<proteinExistence type="predicted"/>
<dbReference type="OrthoDB" id="6197299at2"/>